<gene>
    <name evidence="9" type="ORF">MUK42_06311</name>
</gene>
<evidence type="ECO:0000256" key="7">
    <source>
        <dbReference type="SAM" id="MobiDB-lite"/>
    </source>
</evidence>
<dbReference type="OrthoDB" id="8062037at2759"/>
<dbReference type="InterPro" id="IPR047265">
    <property type="entry name" value="PIF1-like_bHLH"/>
</dbReference>
<reference evidence="9" key="1">
    <citation type="submission" date="2022-05" db="EMBL/GenBank/DDBJ databases">
        <title>The Musa troglodytarum L. genome provides insights into the mechanism of non-climacteric behaviour and enrichment of carotenoids.</title>
        <authorList>
            <person name="Wang J."/>
        </authorList>
    </citation>
    <scope>NUCLEOTIDE SEQUENCE</scope>
    <source>
        <tissue evidence="9">Leaf</tissue>
    </source>
</reference>
<evidence type="ECO:0000256" key="6">
    <source>
        <dbReference type="ARBA" id="ARBA00023242"/>
    </source>
</evidence>
<feature type="compositionally biased region" description="Basic and acidic residues" evidence="7">
    <location>
        <begin position="99"/>
        <end position="113"/>
    </location>
</feature>
<dbReference type="GO" id="GO:0003677">
    <property type="term" value="F:DNA binding"/>
    <property type="evidence" value="ECO:0007669"/>
    <property type="project" value="UniProtKB-KW"/>
</dbReference>
<feature type="compositionally biased region" description="Basic and acidic residues" evidence="7">
    <location>
        <begin position="1"/>
        <end position="17"/>
    </location>
</feature>
<keyword evidence="5" id="KW-0804">Transcription</keyword>
<dbReference type="EMBL" id="CP097510">
    <property type="protein sequence ID" value="URE28715.1"/>
    <property type="molecule type" value="Genomic_DNA"/>
</dbReference>
<dbReference type="PROSITE" id="PS50888">
    <property type="entry name" value="BHLH"/>
    <property type="match status" value="1"/>
</dbReference>
<evidence type="ECO:0000256" key="3">
    <source>
        <dbReference type="ARBA" id="ARBA00023015"/>
    </source>
</evidence>
<comment type="subcellular location">
    <subcellularLocation>
        <location evidence="1">Nucleus</location>
    </subcellularLocation>
</comment>
<dbReference type="PROSITE" id="PS51257">
    <property type="entry name" value="PROKAR_LIPOPROTEIN"/>
    <property type="match status" value="1"/>
</dbReference>
<dbReference type="CDD" id="cd11445">
    <property type="entry name" value="bHLH_AtPIF_like"/>
    <property type="match status" value="1"/>
</dbReference>
<evidence type="ECO:0000256" key="2">
    <source>
        <dbReference type="ARBA" id="ARBA00005510"/>
    </source>
</evidence>
<evidence type="ECO:0000259" key="8">
    <source>
        <dbReference type="PROSITE" id="PS50888"/>
    </source>
</evidence>
<evidence type="ECO:0000313" key="9">
    <source>
        <dbReference type="EMBL" id="URE28715.1"/>
    </source>
</evidence>
<evidence type="ECO:0000256" key="4">
    <source>
        <dbReference type="ARBA" id="ARBA00023125"/>
    </source>
</evidence>
<proteinExistence type="inferred from homology"/>
<feature type="compositionally biased region" description="Low complexity" evidence="7">
    <location>
        <begin position="40"/>
        <end position="51"/>
    </location>
</feature>
<evidence type="ECO:0000256" key="1">
    <source>
        <dbReference type="ARBA" id="ARBA00004123"/>
    </source>
</evidence>
<feature type="domain" description="BHLH" evidence="8">
    <location>
        <begin position="99"/>
        <end position="148"/>
    </location>
</feature>
<keyword evidence="10" id="KW-1185">Reference proteome</keyword>
<feature type="region of interest" description="Disordered" evidence="7">
    <location>
        <begin position="38"/>
        <end position="113"/>
    </location>
</feature>
<dbReference type="InterPro" id="IPR031066">
    <property type="entry name" value="bHLH_ALC-like_plant"/>
</dbReference>
<accession>A0A9E7KVJ9</accession>
<feature type="region of interest" description="Disordered" evidence="7">
    <location>
        <begin position="1"/>
        <end position="24"/>
    </location>
</feature>
<organism evidence="9 10">
    <name type="scientific">Musa troglodytarum</name>
    <name type="common">fe'i banana</name>
    <dbReference type="NCBI Taxonomy" id="320322"/>
    <lineage>
        <taxon>Eukaryota</taxon>
        <taxon>Viridiplantae</taxon>
        <taxon>Streptophyta</taxon>
        <taxon>Embryophyta</taxon>
        <taxon>Tracheophyta</taxon>
        <taxon>Spermatophyta</taxon>
        <taxon>Magnoliopsida</taxon>
        <taxon>Liliopsida</taxon>
        <taxon>Zingiberales</taxon>
        <taxon>Musaceae</taxon>
        <taxon>Musa</taxon>
    </lineage>
</organism>
<feature type="compositionally biased region" description="Acidic residues" evidence="7">
    <location>
        <begin position="64"/>
        <end position="82"/>
    </location>
</feature>
<keyword evidence="3" id="KW-0805">Transcription regulation</keyword>
<name>A0A9E7KVJ9_9LILI</name>
<dbReference type="AlphaFoldDB" id="A0A9E7KVJ9"/>
<dbReference type="FunFam" id="4.10.280.10:FF:000004">
    <property type="entry name" value="Basic helix-loop-helix transcription factor"/>
    <property type="match status" value="1"/>
</dbReference>
<dbReference type="InterPro" id="IPR036638">
    <property type="entry name" value="HLH_DNA-bd_sf"/>
</dbReference>
<dbReference type="SUPFAM" id="SSF47459">
    <property type="entry name" value="HLH, helix-loop-helix DNA-binding domain"/>
    <property type="match status" value="1"/>
</dbReference>
<evidence type="ECO:0000256" key="5">
    <source>
        <dbReference type="ARBA" id="ARBA00023163"/>
    </source>
</evidence>
<dbReference type="GO" id="GO:0046983">
    <property type="term" value="F:protein dimerization activity"/>
    <property type="evidence" value="ECO:0007669"/>
    <property type="project" value="InterPro"/>
</dbReference>
<dbReference type="GO" id="GO:0005634">
    <property type="term" value="C:nucleus"/>
    <property type="evidence" value="ECO:0007669"/>
    <property type="project" value="UniProtKB-SubCell"/>
</dbReference>
<keyword evidence="6" id="KW-0539">Nucleus</keyword>
<sequence length="380" mass="41987">MDDRSSYDPSCRGDQEKISYSLGHVPTSLSSYSCEAELLPSSSSHPISAAAPGGGGGRGKSLDQDLDSLDWESEEGVEAFEEDPVRPAPSRSSGSKRSRAAEVHNMSEKRRRSRINEKMRALQNLIPNSNKTDKASMLDEAIEYLKQLQLQVQILSMRNGLNLQSIYMSGALQPLQTSQMSISFALDNDTATGIGTGMLPLNQDLSAHCSFDLSNQCTTSHQSTITTSLINATNPEVSLVKSSESHHASFHQVPVSCEDIFTGDMSTHTQLAAMHYTRSFTGDERNSISTNVNAKQLGGQASTHIGVDRLEQCMLGREGRSEAMLSNDESFIRHLHRLEEVFRVVMQRKDLEVSNALMTNMEVFKATRFRLRLIHLLGEF</sequence>
<dbReference type="Pfam" id="PF00010">
    <property type="entry name" value="HLH"/>
    <property type="match status" value="1"/>
</dbReference>
<dbReference type="PANTHER" id="PTHR45855:SF6">
    <property type="entry name" value="TRANSCRIPTION FACTOR ALC"/>
    <property type="match status" value="1"/>
</dbReference>
<dbReference type="Proteomes" id="UP001055439">
    <property type="component" value="Chromosome 8"/>
</dbReference>
<dbReference type="SMART" id="SM00353">
    <property type="entry name" value="HLH"/>
    <property type="match status" value="1"/>
</dbReference>
<dbReference type="Gene3D" id="4.10.280.10">
    <property type="entry name" value="Helix-loop-helix DNA-binding domain"/>
    <property type="match status" value="1"/>
</dbReference>
<dbReference type="PANTHER" id="PTHR45855">
    <property type="entry name" value="TRANSCRIPTION FACTOR PIF1-RELATED"/>
    <property type="match status" value="1"/>
</dbReference>
<keyword evidence="4" id="KW-0238">DNA-binding</keyword>
<comment type="similarity">
    <text evidence="2">Belongs to the bHLH protein family.</text>
</comment>
<evidence type="ECO:0000313" key="10">
    <source>
        <dbReference type="Proteomes" id="UP001055439"/>
    </source>
</evidence>
<dbReference type="InterPro" id="IPR011598">
    <property type="entry name" value="bHLH_dom"/>
</dbReference>
<protein>
    <recommendedName>
        <fullName evidence="8">BHLH domain-containing protein</fullName>
    </recommendedName>
</protein>